<dbReference type="Gene3D" id="3.90.1140.10">
    <property type="entry name" value="Cyclic phosphodiesterase"/>
    <property type="match status" value="1"/>
</dbReference>
<gene>
    <name evidence="3" type="ORF">AUK04_02320</name>
</gene>
<dbReference type="PANTHER" id="PTHR35561">
    <property type="entry name" value="RNA 2',3'-CYCLIC PHOSPHODIESTERASE"/>
    <property type="match status" value="1"/>
</dbReference>
<comment type="caution">
    <text evidence="3">The sequence shown here is derived from an EMBL/GenBank/DDBJ whole genome shotgun (WGS) entry which is preliminary data.</text>
</comment>
<dbReference type="EC" id="3.1.4.58" evidence="2"/>
<dbReference type="EMBL" id="MNZM01000054">
    <property type="protein sequence ID" value="OIP84527.1"/>
    <property type="molecule type" value="Genomic_DNA"/>
</dbReference>
<sequence>MKLFIAIKPNTEVNQAIYQQISPLIKKYPWFELTDPNNYHITLQYIGETDKKKEIILYLKDLVKKYKSFYLFTRGMAMFSKQQLTIYVNFYREKIVEQIANELALQEGNFFPHLTVARTKISSKQQYFALQKRLAQMKIEGQIDVSKIYLLNSRTNQGKLEYEEIESFKLLK</sequence>
<feature type="active site" description="Proton acceptor" evidence="2">
    <location>
        <position position="113"/>
    </location>
</feature>
<dbReference type="InterPro" id="IPR004175">
    <property type="entry name" value="RNA_CPDase"/>
</dbReference>
<dbReference type="InterPro" id="IPR009097">
    <property type="entry name" value="Cyclic_Pdiesterase"/>
</dbReference>
<dbReference type="AlphaFoldDB" id="A0A1J5HUK0"/>
<dbReference type="GO" id="GO:0016874">
    <property type="term" value="F:ligase activity"/>
    <property type="evidence" value="ECO:0007669"/>
    <property type="project" value="UniProtKB-KW"/>
</dbReference>
<keyword evidence="1 2" id="KW-0378">Hydrolase</keyword>
<dbReference type="PANTHER" id="PTHR35561:SF1">
    <property type="entry name" value="RNA 2',3'-CYCLIC PHOSPHODIESTERASE"/>
    <property type="match status" value="1"/>
</dbReference>
<accession>A0A1J5HUK0</accession>
<reference evidence="3 4" key="1">
    <citation type="journal article" date="2016" name="Environ. Microbiol.">
        <title>Genomic resolution of a cold subsurface aquifer community provides metabolic insights for novel microbes adapted to high CO concentrations.</title>
        <authorList>
            <person name="Probst A.J."/>
            <person name="Castelle C.J."/>
            <person name="Singh A."/>
            <person name="Brown C.T."/>
            <person name="Anantharaman K."/>
            <person name="Sharon I."/>
            <person name="Hug L.A."/>
            <person name="Burstein D."/>
            <person name="Emerson J.B."/>
            <person name="Thomas B.C."/>
            <person name="Banfield J.F."/>
        </authorList>
    </citation>
    <scope>NUCLEOTIDE SEQUENCE [LARGE SCALE GENOMIC DNA]</scope>
    <source>
        <strain evidence="3">CG2_30_33_16</strain>
    </source>
</reference>
<proteinExistence type="inferred from homology"/>
<dbReference type="GO" id="GO:0004113">
    <property type="term" value="F:2',3'-cyclic-nucleotide 3'-phosphodiesterase activity"/>
    <property type="evidence" value="ECO:0007669"/>
    <property type="project" value="InterPro"/>
</dbReference>
<dbReference type="NCBIfam" id="TIGR02258">
    <property type="entry name" value="2_5_ligase"/>
    <property type="match status" value="1"/>
</dbReference>
<comment type="catalytic activity">
    <reaction evidence="2">
        <text>a 3'-end 2',3'-cyclophospho-ribonucleotide-RNA + H2O = a 3'-end 2'-phospho-ribonucleotide-RNA + H(+)</text>
        <dbReference type="Rhea" id="RHEA:11828"/>
        <dbReference type="Rhea" id="RHEA-COMP:10464"/>
        <dbReference type="Rhea" id="RHEA-COMP:17353"/>
        <dbReference type="ChEBI" id="CHEBI:15377"/>
        <dbReference type="ChEBI" id="CHEBI:15378"/>
        <dbReference type="ChEBI" id="CHEBI:83064"/>
        <dbReference type="ChEBI" id="CHEBI:173113"/>
        <dbReference type="EC" id="3.1.4.58"/>
    </reaction>
</comment>
<protein>
    <recommendedName>
        <fullName evidence="2">RNA 2',3'-cyclic phosphodiesterase</fullName>
        <shortName evidence="2">RNA 2',3'-CPDase</shortName>
        <ecNumber evidence="2">3.1.4.58</ecNumber>
    </recommendedName>
</protein>
<evidence type="ECO:0000313" key="3">
    <source>
        <dbReference type="EMBL" id="OIP84527.1"/>
    </source>
</evidence>
<feature type="active site" description="Proton donor" evidence="2">
    <location>
        <position position="40"/>
    </location>
</feature>
<comment type="similarity">
    <text evidence="2">Belongs to the 2H phosphoesterase superfamily. ThpR family.</text>
</comment>
<dbReference type="Pfam" id="PF13563">
    <property type="entry name" value="2_5_RNA_ligase2"/>
    <property type="match status" value="1"/>
</dbReference>
<evidence type="ECO:0000256" key="1">
    <source>
        <dbReference type="ARBA" id="ARBA00022801"/>
    </source>
</evidence>
<evidence type="ECO:0000313" key="4">
    <source>
        <dbReference type="Proteomes" id="UP000183758"/>
    </source>
</evidence>
<feature type="short sequence motif" description="HXTX 1" evidence="2">
    <location>
        <begin position="40"/>
        <end position="43"/>
    </location>
</feature>
<dbReference type="GO" id="GO:0008664">
    <property type="term" value="F:RNA 2',3'-cyclic 3'-phosphodiesterase activity"/>
    <property type="evidence" value="ECO:0007669"/>
    <property type="project" value="UniProtKB-EC"/>
</dbReference>
<comment type="function">
    <text evidence="2">Hydrolyzes RNA 2',3'-cyclic phosphodiester to an RNA 2'-phosphomonoester.</text>
</comment>
<name>A0A1J5HUK0_9BACT</name>
<dbReference type="SUPFAM" id="SSF55144">
    <property type="entry name" value="LigT-like"/>
    <property type="match status" value="1"/>
</dbReference>
<dbReference type="HAMAP" id="MF_01940">
    <property type="entry name" value="RNA_CPDase"/>
    <property type="match status" value="1"/>
</dbReference>
<feature type="short sequence motif" description="HXTX 2" evidence="2">
    <location>
        <begin position="113"/>
        <end position="116"/>
    </location>
</feature>
<dbReference type="Proteomes" id="UP000183758">
    <property type="component" value="Unassembled WGS sequence"/>
</dbReference>
<keyword evidence="3" id="KW-0436">Ligase</keyword>
<evidence type="ECO:0000256" key="2">
    <source>
        <dbReference type="HAMAP-Rule" id="MF_01940"/>
    </source>
</evidence>
<organism evidence="3 4">
    <name type="scientific">Candidatus Roizmanbacteria bacterium CG2_30_33_16</name>
    <dbReference type="NCBI Taxonomy" id="1805340"/>
    <lineage>
        <taxon>Bacteria</taxon>
        <taxon>Candidatus Roizmaniibacteriota</taxon>
    </lineage>
</organism>